<dbReference type="RefSeq" id="WP_180201266.1">
    <property type="nucleotide sequence ID" value="NZ_AP022870.1"/>
</dbReference>
<sequence length="257" mass="27300">MKIGIIGAGHIGGTLAKHFTAAGHDVAIANSRGPDTLRQMETNLGEHGRAVTPAQAAAFGDIVVVSVPFGNYTDVPIAGTAGKTVIDTTNYDPDRDGHIAELDNNSITSSELMQRHLPQANVVKAFNTMIWDHLRDYGKPGGALTRYGIPISGNDSQAERAVADLVDELGFEPVYAGDLAQGGRRQQPGSPVFTADLTARDLHAQLDADLTRPTVEDWTDAAARARTSDDPRARTPRDRSGIPTTGTTTGRQSPPDI</sequence>
<dbReference type="PANTHER" id="PTHR14239:SF10">
    <property type="entry name" value="REDUCTASE"/>
    <property type="match status" value="1"/>
</dbReference>
<dbReference type="InterPro" id="IPR028939">
    <property type="entry name" value="P5C_Rdtase_cat_N"/>
</dbReference>
<accession>A0A6F8XTF9</accession>
<dbReference type="InterPro" id="IPR036291">
    <property type="entry name" value="NAD(P)-bd_dom_sf"/>
</dbReference>
<dbReference type="EMBL" id="AP022870">
    <property type="protein sequence ID" value="BCB77031.1"/>
    <property type="molecule type" value="Genomic_DNA"/>
</dbReference>
<evidence type="ECO:0000256" key="2">
    <source>
        <dbReference type="SAM" id="MobiDB-lite"/>
    </source>
</evidence>
<feature type="compositionally biased region" description="Polar residues" evidence="2">
    <location>
        <begin position="242"/>
        <end position="257"/>
    </location>
</feature>
<dbReference type="AlphaFoldDB" id="A0A6F8XTF9"/>
<evidence type="ECO:0000313" key="4">
    <source>
        <dbReference type="EMBL" id="BCB77031.1"/>
    </source>
</evidence>
<name>A0A6F8XTF9_9ACTN</name>
<evidence type="ECO:0000256" key="1">
    <source>
        <dbReference type="ARBA" id="ARBA00023002"/>
    </source>
</evidence>
<reference evidence="4 5" key="1">
    <citation type="submission" date="2020-03" db="EMBL/GenBank/DDBJ databases">
        <title>Whole genome shotgun sequence of Phytohabitans flavus NBRC 107702.</title>
        <authorList>
            <person name="Komaki H."/>
            <person name="Tamura T."/>
        </authorList>
    </citation>
    <scope>NUCLEOTIDE SEQUENCE [LARGE SCALE GENOMIC DNA]</scope>
    <source>
        <strain evidence="4 5">NBRC 107702</strain>
    </source>
</reference>
<gene>
    <name evidence="4" type="ORF">Pflav_034410</name>
</gene>
<proteinExistence type="predicted"/>
<dbReference type="Pfam" id="PF03807">
    <property type="entry name" value="F420_oxidored"/>
    <property type="match status" value="1"/>
</dbReference>
<dbReference type="GO" id="GO:0016491">
    <property type="term" value="F:oxidoreductase activity"/>
    <property type="evidence" value="ECO:0007669"/>
    <property type="project" value="UniProtKB-KW"/>
</dbReference>
<dbReference type="InterPro" id="IPR051267">
    <property type="entry name" value="STEAP_metalloreductase"/>
</dbReference>
<feature type="domain" description="Pyrroline-5-carboxylate reductase catalytic N-terminal" evidence="3">
    <location>
        <begin position="2"/>
        <end position="91"/>
    </location>
</feature>
<reference evidence="4 5" key="2">
    <citation type="submission" date="2020-03" db="EMBL/GenBank/DDBJ databases">
        <authorList>
            <person name="Ichikawa N."/>
            <person name="Kimura A."/>
            <person name="Kitahashi Y."/>
            <person name="Uohara A."/>
        </authorList>
    </citation>
    <scope>NUCLEOTIDE SEQUENCE [LARGE SCALE GENOMIC DNA]</scope>
    <source>
        <strain evidence="4 5">NBRC 107702</strain>
    </source>
</reference>
<evidence type="ECO:0000313" key="5">
    <source>
        <dbReference type="Proteomes" id="UP000502508"/>
    </source>
</evidence>
<keyword evidence="1" id="KW-0560">Oxidoreductase</keyword>
<dbReference type="Gene3D" id="3.40.50.720">
    <property type="entry name" value="NAD(P)-binding Rossmann-like Domain"/>
    <property type="match status" value="1"/>
</dbReference>
<evidence type="ECO:0000259" key="3">
    <source>
        <dbReference type="Pfam" id="PF03807"/>
    </source>
</evidence>
<dbReference type="Proteomes" id="UP000502508">
    <property type="component" value="Chromosome"/>
</dbReference>
<feature type="compositionally biased region" description="Basic and acidic residues" evidence="2">
    <location>
        <begin position="226"/>
        <end position="240"/>
    </location>
</feature>
<dbReference type="SUPFAM" id="SSF51735">
    <property type="entry name" value="NAD(P)-binding Rossmann-fold domains"/>
    <property type="match status" value="1"/>
</dbReference>
<dbReference type="KEGG" id="pfla:Pflav_034410"/>
<dbReference type="PANTHER" id="PTHR14239">
    <property type="entry name" value="DUDULIN-RELATED"/>
    <property type="match status" value="1"/>
</dbReference>
<protein>
    <recommendedName>
        <fullName evidence="3">Pyrroline-5-carboxylate reductase catalytic N-terminal domain-containing protein</fullName>
    </recommendedName>
</protein>
<organism evidence="4 5">
    <name type="scientific">Phytohabitans flavus</name>
    <dbReference type="NCBI Taxonomy" id="1076124"/>
    <lineage>
        <taxon>Bacteria</taxon>
        <taxon>Bacillati</taxon>
        <taxon>Actinomycetota</taxon>
        <taxon>Actinomycetes</taxon>
        <taxon>Micromonosporales</taxon>
        <taxon>Micromonosporaceae</taxon>
    </lineage>
</organism>
<feature type="region of interest" description="Disordered" evidence="2">
    <location>
        <begin position="217"/>
        <end position="257"/>
    </location>
</feature>
<keyword evidence="5" id="KW-1185">Reference proteome</keyword>